<dbReference type="SFLD" id="SFLDG01021">
    <property type="entry name" value="Trichodiene_Synthase_Like"/>
    <property type="match status" value="1"/>
</dbReference>
<sequence length="395" mass="44368">MSVTPDFAGLGAHDAAASAFSSWGNIFNTLWSSGGSHGWPRDEDLAKDPKRLASICGPINARMIKEMNYSGAPVLKAEAVESLLEYMYRRSVEFGVPLDTPISSKGFRLGYSLGLVSSHPTSDRSSVANELAHPRHPTVVQGFVGLFTWLVVQYDDLVGQAEGAMVEEAMAFHKRFFSGQRQKHNLLEGLATLLREAYDHWDPVLANMLQLSALKFLTCNLLERHEGFLSFEVTRAGEKFPDFLRDMSGINVAYAVFCYPKAMYPDVSQWIEAIPDMARIIDIANDVFSFYKEELSGDTRNYIHNRALTTGRPLLQIVEETKEETMSCARRVAAILKGRGTYETSWNECVAGYIAMHTTNARYRFAEMGLGEEHPLALFEHRIGELFDRMKTEIR</sequence>
<evidence type="ECO:0000313" key="3">
    <source>
        <dbReference type="EMBL" id="KAK2733242.1"/>
    </source>
</evidence>
<dbReference type="GO" id="GO:0016838">
    <property type="term" value="F:carbon-oxygen lyase activity, acting on phosphates"/>
    <property type="evidence" value="ECO:0007669"/>
    <property type="project" value="InterPro"/>
</dbReference>
<evidence type="ECO:0000313" key="4">
    <source>
        <dbReference type="Proteomes" id="UP001281614"/>
    </source>
</evidence>
<protein>
    <recommendedName>
        <fullName evidence="5">Longiborneol synthase</fullName>
    </recommendedName>
</protein>
<reference evidence="3" key="1">
    <citation type="submission" date="2023-02" db="EMBL/GenBank/DDBJ databases">
        <title>Colletotrichum kahawae CIFC_Que2 genome sequencing and assembly.</title>
        <authorList>
            <person name="Baroncelli R."/>
        </authorList>
    </citation>
    <scope>NUCLEOTIDE SEQUENCE</scope>
    <source>
        <strain evidence="3">CIFC_Que2</strain>
    </source>
</reference>
<dbReference type="InterPro" id="IPR008949">
    <property type="entry name" value="Isoprenoid_synthase_dom_sf"/>
</dbReference>
<dbReference type="Pfam" id="PF06330">
    <property type="entry name" value="TRI5"/>
    <property type="match status" value="1"/>
</dbReference>
<comment type="similarity">
    <text evidence="1">Belongs to the trichodiene synthase family.</text>
</comment>
<keyword evidence="4" id="KW-1185">Reference proteome</keyword>
<name>A0AAD9Y2P9_COLKA</name>
<comment type="caution">
    <text evidence="3">The sequence shown here is derived from an EMBL/GenBank/DDBJ whole genome shotgun (WGS) entry which is preliminary data.</text>
</comment>
<evidence type="ECO:0008006" key="5">
    <source>
        <dbReference type="Google" id="ProtNLM"/>
    </source>
</evidence>
<gene>
    <name evidence="3" type="ORF">CKAH01_08376</name>
</gene>
<dbReference type="SFLD" id="SFLDS00005">
    <property type="entry name" value="Isoprenoid_Synthase_Type_I"/>
    <property type="match status" value="1"/>
</dbReference>
<dbReference type="InterPro" id="IPR024652">
    <property type="entry name" value="Trichodiene_synth"/>
</dbReference>
<keyword evidence="2" id="KW-0456">Lyase</keyword>
<dbReference type="AlphaFoldDB" id="A0AAD9Y2P9"/>
<dbReference type="EMBL" id="VYYT01000510">
    <property type="protein sequence ID" value="KAK2733242.1"/>
    <property type="molecule type" value="Genomic_DNA"/>
</dbReference>
<evidence type="ECO:0000256" key="1">
    <source>
        <dbReference type="ARBA" id="ARBA00007946"/>
    </source>
</evidence>
<dbReference type="SUPFAM" id="SSF48576">
    <property type="entry name" value="Terpenoid synthases"/>
    <property type="match status" value="1"/>
</dbReference>
<evidence type="ECO:0000256" key="2">
    <source>
        <dbReference type="ARBA" id="ARBA00023239"/>
    </source>
</evidence>
<dbReference type="Gene3D" id="1.10.600.10">
    <property type="entry name" value="Farnesyl Diphosphate Synthase"/>
    <property type="match status" value="1"/>
</dbReference>
<dbReference type="Proteomes" id="UP001281614">
    <property type="component" value="Unassembled WGS sequence"/>
</dbReference>
<proteinExistence type="inferred from homology"/>
<organism evidence="3 4">
    <name type="scientific">Colletotrichum kahawae</name>
    <name type="common">Coffee berry disease fungus</name>
    <dbReference type="NCBI Taxonomy" id="34407"/>
    <lineage>
        <taxon>Eukaryota</taxon>
        <taxon>Fungi</taxon>
        <taxon>Dikarya</taxon>
        <taxon>Ascomycota</taxon>
        <taxon>Pezizomycotina</taxon>
        <taxon>Sordariomycetes</taxon>
        <taxon>Hypocreomycetidae</taxon>
        <taxon>Glomerellales</taxon>
        <taxon>Glomerellaceae</taxon>
        <taxon>Colletotrichum</taxon>
        <taxon>Colletotrichum gloeosporioides species complex</taxon>
    </lineage>
</organism>
<accession>A0AAD9Y2P9</accession>